<proteinExistence type="predicted"/>
<protein>
    <submittedName>
        <fullName evidence="7">DENN domain containing 4A</fullName>
    </submittedName>
</protein>
<evidence type="ECO:0000313" key="7">
    <source>
        <dbReference type="Ensembl" id="ENSXMAP00000041331.1"/>
    </source>
</evidence>
<reference evidence="8" key="1">
    <citation type="submission" date="2012-01" db="EMBL/GenBank/DDBJ databases">
        <authorList>
            <person name="Walter R."/>
            <person name="Schartl M."/>
            <person name="Warren W."/>
        </authorList>
    </citation>
    <scope>NUCLEOTIDE SEQUENCE [LARGE SCALE GENOMIC DNA]</scope>
    <source>
        <strain evidence="8">JP 163 A</strain>
    </source>
</reference>
<reference evidence="7" key="3">
    <citation type="submission" date="2025-08" db="UniProtKB">
        <authorList>
            <consortium name="Ensembl"/>
        </authorList>
    </citation>
    <scope>IDENTIFICATION</scope>
    <source>
        <strain evidence="7">JP 163 A</strain>
    </source>
</reference>
<evidence type="ECO:0000259" key="5">
    <source>
        <dbReference type="PROSITE" id="PS50211"/>
    </source>
</evidence>
<dbReference type="Pfam" id="PF03455">
    <property type="entry name" value="dDENN"/>
    <property type="match status" value="1"/>
</dbReference>
<dbReference type="Gene3D" id="3.40.50.11500">
    <property type="match status" value="1"/>
</dbReference>
<feature type="region of interest" description="Disordered" evidence="4">
    <location>
        <begin position="889"/>
        <end position="941"/>
    </location>
</feature>
<dbReference type="PANTHER" id="PTHR12296">
    <property type="entry name" value="DENN DOMAIN-CONTAINING PROTEIN 4"/>
    <property type="match status" value="1"/>
</dbReference>
<dbReference type="InterPro" id="IPR001194">
    <property type="entry name" value="cDENN_dom"/>
</dbReference>
<evidence type="ECO:0000256" key="1">
    <source>
        <dbReference type="ARBA" id="ARBA00022553"/>
    </source>
</evidence>
<feature type="domain" description="MABP" evidence="6">
    <location>
        <begin position="42"/>
        <end position="199"/>
    </location>
</feature>
<dbReference type="InterPro" id="IPR043153">
    <property type="entry name" value="DENN_C"/>
</dbReference>
<keyword evidence="2" id="KW-0344">Guanine-nucleotide releasing factor</keyword>
<dbReference type="FunFam" id="1.25.40.10:FF:000042">
    <property type="entry name" value="C-myc promoter-binding protein isoform X1"/>
    <property type="match status" value="1"/>
</dbReference>
<dbReference type="Pfam" id="PF13812">
    <property type="entry name" value="PPR_3"/>
    <property type="match status" value="1"/>
</dbReference>
<reference evidence="7" key="4">
    <citation type="submission" date="2025-09" db="UniProtKB">
        <authorList>
            <consortium name="Ensembl"/>
        </authorList>
    </citation>
    <scope>IDENTIFICATION</scope>
    <source>
        <strain evidence="7">JP 163 A</strain>
    </source>
</reference>
<feature type="compositionally biased region" description="Basic and acidic residues" evidence="4">
    <location>
        <begin position="908"/>
        <end position="929"/>
    </location>
</feature>
<sequence>MMEDKGPRVADYFVVAGLTDPSKPLDQEIHFDDVCHKTAKPKAPITDVAVVIRSLGEEVPPGFACIETTPSGHLADLNNGGLMAPQIFLCYRRGRDKPPLTDLGVLYEWKERLKQGCHLIQTTPAGRPANISGNSSQRIYVTYRRAPDSQPHASLAVTDICIIIPSKGETPPHTFCKVEKNLNSSMWGSSVYLCYKKSVAKTNVIAYKAGLFSRYPEEDYESFPLPESVPLFCLPMGATIESWPANTKYSLPVFSTFVLTGASGEKVYGAAIQFYEPYPQECLTDTQLSQLGLLSPEQCNASPSIYTNKCICLLSHWPFFDAFRKFLTFLYRYSISGPHALPIEKHISHFMHKVPFPSSQRPRILVQLSPHDSLMLSQPVSSPLPLSGGRFSTLLHNLGPENAVTLLVFAVTEHKILVHSLRPAVLTSVTEALVSMIFPFHWPCPYIPLCPLALADVLSAPCPFIVGVDSRYFDLYDPPPDVNCVDLDTNTIFHNDDKRALTWKILPKKACKNLMNLLSNLHQQLVDGQYRSDGLLELSMSDSQELSCGKSLHTLELEIQEAFLRFMAAILKGYRSFLRPITQAPSEKATDASSLFDLQGFLKSRDRSHQKFYSLMTKTQMFIRFIEECSFVSDKDTSLAFFDDCVDKVDGERPDETRLIEIDESQRSEHTVFITPPELPPLPDGEEYPLCYRYDGFPVLTLELFDPVEGLRTPSSRLAARHSCPTSPAPMFRRTKQEIKSAQKIAKKYSSIPQLWSKCLLRHCYGLWFICLPAYVKVCHSKVRALRTAYDVLRKMQAKKLQPPDEVCYRVLMQLCGQYGQPVLAVRVLFEMKKAGVHPNAITYGYYNKAVLESTWPSSTRGGYFLWMKLRNVILGVAQFKRALRRHGPLTQSPLSGDQSDLGYNSLSKEEVRRGDAAPPDKDEKKESDCSSLSETESVKGSKDCLPQLDLEIGSSFKPRGIVRSSYPYGDSARKPRSSTSHIAGLLFTTSLDEIGEVHANSLLRRHRSALEEVVGSSGSSAIVDWQTARARHVSGDTTGSGATVLGLGMSQAETDPHKIAGLLGADAKILSVTNYSQKRHLGGFNHKEEEEEQSYSDEDKSNMEAIFDFEDLDLEKPALGVRHLKKPVERSASYGGMSSAAPRGAVTRTGIETGFDPLSLMAAESQITTYPDGDEAGAPGARRNLAREIELYMSHLDTPLSSRTSSSELQGPASPLLLHPHAAAAFRRSSLPHAAPLRTSAMPRSRTFHQASPARPASRQRLVSSPSGRSSSTSPSLSPFRERLASPSSSAFALDALLTPTLDVFKTSVVSAGKGVAERASRWYSRFATSNTPTKVQRRSLGRPTSLPPGENFLYLRLDADPKWKQTRTLTGCPVSPGCPLSLPGFSLPDKSDLGSSRCTSNTSIFNNYAMELLISSCSRCKTCDCLVYDEEIMAGWTADDSNLNTTCPFCGNPFLPFLNVEIRDMRGPGRTWPSRAQGINIPTERRQGALSSGGPMTRSISAFSPMEEESQLSHHLPTSGSLPSHLNEAADPLSMDWQLHNPEPVTVPYLSPLVLWKELESLLENEGDPVIAEADMVDHHPIIYWNLLWYFRRLDLPSSLPGLILTSEHCNRDSQVPRHWMSEDSKHVLIQILWDNLKLHQDPVQPLYILWNTYSESRRQQGLLWGVVRSIQRNDVGRPMAQLLQLLDRMLGVKRQRSLYRDILFLSLVALGKDNIDIDAFDREYKLAYDRLLPPLVRLTHNCDRPPGAGVMECRRTFGEPYL</sequence>
<evidence type="ECO:0000256" key="2">
    <source>
        <dbReference type="ARBA" id="ARBA00022658"/>
    </source>
</evidence>
<feature type="region of interest" description="Disordered" evidence="4">
    <location>
        <begin position="1239"/>
        <end position="1283"/>
    </location>
</feature>
<dbReference type="PANTHER" id="PTHR12296:SF16">
    <property type="entry name" value="C-MYC PROMOTER-BINDING PROTEIN"/>
    <property type="match status" value="1"/>
</dbReference>
<dbReference type="InterPro" id="IPR005113">
    <property type="entry name" value="uDENN_dom"/>
</dbReference>
<feature type="compositionally biased region" description="Low complexity" evidence="4">
    <location>
        <begin position="1265"/>
        <end position="1280"/>
    </location>
</feature>
<organism evidence="7 8">
    <name type="scientific">Xiphophorus maculatus</name>
    <name type="common">Southern platyfish</name>
    <name type="synonym">Platypoecilus maculatus</name>
    <dbReference type="NCBI Taxonomy" id="8083"/>
    <lineage>
        <taxon>Eukaryota</taxon>
        <taxon>Metazoa</taxon>
        <taxon>Chordata</taxon>
        <taxon>Craniata</taxon>
        <taxon>Vertebrata</taxon>
        <taxon>Euteleostomi</taxon>
        <taxon>Actinopterygii</taxon>
        <taxon>Neopterygii</taxon>
        <taxon>Teleostei</taxon>
        <taxon>Neoteleostei</taxon>
        <taxon>Acanthomorphata</taxon>
        <taxon>Ovalentaria</taxon>
        <taxon>Atherinomorphae</taxon>
        <taxon>Cyprinodontiformes</taxon>
        <taxon>Poeciliidae</taxon>
        <taxon>Poeciliinae</taxon>
        <taxon>Xiphophorus</taxon>
    </lineage>
</organism>
<name>A0A3B5RFD4_XIPMA</name>
<feature type="compositionally biased region" description="Polar residues" evidence="4">
    <location>
        <begin position="890"/>
        <end position="907"/>
    </location>
</feature>
<dbReference type="Ensembl" id="ENSXMAT00000036208.1">
    <property type="protein sequence ID" value="ENSXMAP00000041331.1"/>
    <property type="gene ID" value="ENSXMAG00000010376.2"/>
</dbReference>
<evidence type="ECO:0000259" key="6">
    <source>
        <dbReference type="PROSITE" id="PS51498"/>
    </source>
</evidence>
<dbReference type="InterPro" id="IPR051696">
    <property type="entry name" value="DENN_Domain_GEFs"/>
</dbReference>
<dbReference type="PROSITE" id="PS51375">
    <property type="entry name" value="PPR"/>
    <property type="match status" value="1"/>
</dbReference>
<dbReference type="Gene3D" id="2.100.10.50">
    <property type="match status" value="1"/>
</dbReference>
<dbReference type="Pfam" id="PF03456">
    <property type="entry name" value="uDENN"/>
    <property type="match status" value="1"/>
</dbReference>
<dbReference type="PROSITE" id="PS50211">
    <property type="entry name" value="DENN"/>
    <property type="match status" value="1"/>
</dbReference>
<dbReference type="FunFam" id="2.100.10.50:FF:000001">
    <property type="entry name" value="DENN domain containing 4C"/>
    <property type="match status" value="1"/>
</dbReference>
<dbReference type="GO" id="GO:0032483">
    <property type="term" value="P:regulation of Rab protein signal transduction"/>
    <property type="evidence" value="ECO:0007669"/>
    <property type="project" value="TreeGrafter"/>
</dbReference>
<feature type="domain" description="UDENN" evidence="5">
    <location>
        <begin position="191"/>
        <end position="638"/>
    </location>
</feature>
<dbReference type="GO" id="GO:0031410">
    <property type="term" value="C:cytoplasmic vesicle"/>
    <property type="evidence" value="ECO:0007669"/>
    <property type="project" value="TreeGrafter"/>
</dbReference>
<dbReference type="NCBIfam" id="TIGR00756">
    <property type="entry name" value="PPR"/>
    <property type="match status" value="1"/>
</dbReference>
<dbReference type="GO" id="GO:0005085">
    <property type="term" value="F:guanyl-nucleotide exchange factor activity"/>
    <property type="evidence" value="ECO:0007669"/>
    <property type="project" value="UniProtKB-KW"/>
</dbReference>
<evidence type="ECO:0000256" key="4">
    <source>
        <dbReference type="SAM" id="MobiDB-lite"/>
    </source>
</evidence>
<accession>A0A3B5RFD4</accession>
<dbReference type="InterPro" id="IPR005112">
    <property type="entry name" value="dDENN_dom"/>
</dbReference>
<dbReference type="SMART" id="SM00801">
    <property type="entry name" value="dDENN"/>
    <property type="match status" value="1"/>
</dbReference>
<dbReference type="InterPro" id="IPR002885">
    <property type="entry name" value="PPR_rpt"/>
</dbReference>
<dbReference type="SMART" id="SM00800">
    <property type="entry name" value="uDENN"/>
    <property type="match status" value="1"/>
</dbReference>
<dbReference type="SMART" id="SM00799">
    <property type="entry name" value="DENN"/>
    <property type="match status" value="1"/>
</dbReference>
<dbReference type="InterPro" id="IPR011990">
    <property type="entry name" value="TPR-like_helical_dom_sf"/>
</dbReference>
<reference evidence="8" key="2">
    <citation type="journal article" date="2013" name="Nat. Genet.">
        <title>The genome of the platyfish, Xiphophorus maculatus, provides insights into evolutionary adaptation and several complex traits.</title>
        <authorList>
            <person name="Schartl M."/>
            <person name="Walter R.B."/>
            <person name="Shen Y."/>
            <person name="Garcia T."/>
            <person name="Catchen J."/>
            <person name="Amores A."/>
            <person name="Braasch I."/>
            <person name="Chalopin D."/>
            <person name="Volff J.N."/>
            <person name="Lesch K.P."/>
            <person name="Bisazza A."/>
            <person name="Minx P."/>
            <person name="Hillier L."/>
            <person name="Wilson R.K."/>
            <person name="Fuerstenberg S."/>
            <person name="Boore J."/>
            <person name="Searle S."/>
            <person name="Postlethwait J.H."/>
            <person name="Warren W.C."/>
        </authorList>
    </citation>
    <scope>NUCLEOTIDE SEQUENCE [LARGE SCALE GENOMIC DNA]</scope>
    <source>
        <strain evidence="8">JP 163 A</strain>
    </source>
</reference>
<dbReference type="InterPro" id="IPR023341">
    <property type="entry name" value="MABP"/>
</dbReference>
<dbReference type="Proteomes" id="UP000002852">
    <property type="component" value="Unassembled WGS sequence"/>
</dbReference>
<dbReference type="PROSITE" id="PS51498">
    <property type="entry name" value="MABP"/>
    <property type="match status" value="1"/>
</dbReference>
<evidence type="ECO:0000313" key="8">
    <source>
        <dbReference type="Proteomes" id="UP000002852"/>
    </source>
</evidence>
<dbReference type="GeneTree" id="ENSGT00940000155836"/>
<feature type="repeat" description="PPR" evidence="3">
    <location>
        <begin position="805"/>
        <end position="839"/>
    </location>
</feature>
<dbReference type="Gene3D" id="1.25.40.10">
    <property type="entry name" value="Tetratricopeptide repeat domain"/>
    <property type="match status" value="1"/>
</dbReference>
<dbReference type="GO" id="GO:0005829">
    <property type="term" value="C:cytosol"/>
    <property type="evidence" value="ECO:0007669"/>
    <property type="project" value="UniProtKB-ARBA"/>
</dbReference>
<dbReference type="Pfam" id="PF02141">
    <property type="entry name" value="DENN"/>
    <property type="match status" value="1"/>
</dbReference>
<keyword evidence="1" id="KW-0597">Phosphoprotein</keyword>
<dbReference type="InterPro" id="IPR037516">
    <property type="entry name" value="Tripartite_DENN"/>
</dbReference>
<evidence type="ECO:0000256" key="3">
    <source>
        <dbReference type="PROSITE-ProRule" id="PRU00708"/>
    </source>
</evidence>
<keyword evidence="8" id="KW-1185">Reference proteome</keyword>